<feature type="chain" id="PRO_5047127417" evidence="2">
    <location>
        <begin position="23"/>
        <end position="498"/>
    </location>
</feature>
<dbReference type="Proteomes" id="UP001159363">
    <property type="component" value="Chromosome 2"/>
</dbReference>
<feature type="region of interest" description="Disordered" evidence="1">
    <location>
        <begin position="350"/>
        <end position="384"/>
    </location>
</feature>
<keyword evidence="2" id="KW-0732">Signal</keyword>
<feature type="compositionally biased region" description="Polar residues" evidence="1">
    <location>
        <begin position="43"/>
        <end position="55"/>
    </location>
</feature>
<feature type="region of interest" description="Disordered" evidence="1">
    <location>
        <begin position="22"/>
        <end position="72"/>
    </location>
</feature>
<evidence type="ECO:0000256" key="1">
    <source>
        <dbReference type="SAM" id="MobiDB-lite"/>
    </source>
</evidence>
<keyword evidence="4" id="KW-1185">Reference proteome</keyword>
<evidence type="ECO:0000313" key="3">
    <source>
        <dbReference type="EMBL" id="KAJ8894633.1"/>
    </source>
</evidence>
<feature type="compositionally biased region" description="Basic and acidic residues" evidence="1">
    <location>
        <begin position="114"/>
        <end position="131"/>
    </location>
</feature>
<feature type="signal peptide" evidence="2">
    <location>
        <begin position="1"/>
        <end position="22"/>
    </location>
</feature>
<sequence length="498" mass="56775">MWHCYILLRLAYATVANLQAEARQSDLDQPSRCCSKQIPGGSSARSRTEYVSSEQGWFGSPSSHRRRRPYPFPGRREDHLLRGCNRAGAARSPPDSTGGESVYRRGGPPRTLRSKCERPSAPDEKDPWLESPISEERLTSCEYRRVPVHRPLGLFRPAEDELVDVHQWMCRQGGLRRIDFEPETARVPVHRPLGLFRPAEDELVDVHQWMCRQGGAGELFLRSAPVKDDLTTSADLHSAWNERAWEAGYPRENLSTSGTIRHDYHMKGNNAWRHEISTCTKSPFRAMNYYDFGRKQFMQGDTLKVHIEICKDSSTGSHQVLSLTPHATSSRLVWNVLLQEVDELQNKQRSALNTDNDHAAPTKNSTLDIKDETVGEDDHEDSVNNNYENSVDRIFYHKDYDSLDVPTHFISKFPSTIGVKNVEGIKDAASFATTRDMEKAEDAENSYYTSTEDPNELLIDILSLCNKMEIYRTLPSFPLPLVNWRIGVISDETVDYYP</sequence>
<reference evidence="3 4" key="1">
    <citation type="submission" date="2023-02" db="EMBL/GenBank/DDBJ databases">
        <title>LHISI_Scaffold_Assembly.</title>
        <authorList>
            <person name="Stuart O.P."/>
            <person name="Cleave R."/>
            <person name="Magrath M.J.L."/>
            <person name="Mikheyev A.S."/>
        </authorList>
    </citation>
    <scope>NUCLEOTIDE SEQUENCE [LARGE SCALE GENOMIC DNA]</scope>
    <source>
        <strain evidence="3">Daus_M_001</strain>
        <tissue evidence="3">Leg muscle</tissue>
    </source>
</reference>
<evidence type="ECO:0000256" key="2">
    <source>
        <dbReference type="SAM" id="SignalP"/>
    </source>
</evidence>
<comment type="caution">
    <text evidence="3">The sequence shown here is derived from an EMBL/GenBank/DDBJ whole genome shotgun (WGS) entry which is preliminary data.</text>
</comment>
<evidence type="ECO:0000313" key="4">
    <source>
        <dbReference type="Proteomes" id="UP001159363"/>
    </source>
</evidence>
<feature type="region of interest" description="Disordered" evidence="1">
    <location>
        <begin position="86"/>
        <end position="131"/>
    </location>
</feature>
<dbReference type="EMBL" id="JARBHB010000002">
    <property type="protein sequence ID" value="KAJ8894633.1"/>
    <property type="molecule type" value="Genomic_DNA"/>
</dbReference>
<protein>
    <submittedName>
        <fullName evidence="3">Uncharacterized protein</fullName>
    </submittedName>
</protein>
<accession>A0ABQ9ID90</accession>
<gene>
    <name evidence="3" type="ORF">PR048_007297</name>
</gene>
<organism evidence="3 4">
    <name type="scientific">Dryococelus australis</name>
    <dbReference type="NCBI Taxonomy" id="614101"/>
    <lineage>
        <taxon>Eukaryota</taxon>
        <taxon>Metazoa</taxon>
        <taxon>Ecdysozoa</taxon>
        <taxon>Arthropoda</taxon>
        <taxon>Hexapoda</taxon>
        <taxon>Insecta</taxon>
        <taxon>Pterygota</taxon>
        <taxon>Neoptera</taxon>
        <taxon>Polyneoptera</taxon>
        <taxon>Phasmatodea</taxon>
        <taxon>Verophasmatodea</taxon>
        <taxon>Anareolatae</taxon>
        <taxon>Phasmatidae</taxon>
        <taxon>Eurycanthinae</taxon>
        <taxon>Dryococelus</taxon>
    </lineage>
</organism>
<proteinExistence type="predicted"/>
<name>A0ABQ9ID90_9NEOP</name>